<proteinExistence type="predicted"/>
<accession>A0ABX3P0F5</accession>
<dbReference type="EMBL" id="LWBO01000009">
    <property type="protein sequence ID" value="OQP49915.1"/>
    <property type="molecule type" value="Genomic_DNA"/>
</dbReference>
<dbReference type="Proteomes" id="UP000192277">
    <property type="component" value="Unassembled WGS sequence"/>
</dbReference>
<evidence type="ECO:0000313" key="2">
    <source>
        <dbReference type="Proteomes" id="UP000192277"/>
    </source>
</evidence>
<evidence type="ECO:0000313" key="1">
    <source>
        <dbReference type="EMBL" id="OQP49915.1"/>
    </source>
</evidence>
<comment type="caution">
    <text evidence="1">The sequence shown here is derived from an EMBL/GenBank/DDBJ whole genome shotgun (WGS) entry which is preliminary data.</text>
</comment>
<reference evidence="1 2" key="1">
    <citation type="submission" date="2016-04" db="EMBL/GenBank/DDBJ databases">
        <authorList>
            <person name="Chen L."/>
            <person name="Zhuang W."/>
            <person name="Wang G."/>
        </authorList>
    </citation>
    <scope>NUCLEOTIDE SEQUENCE [LARGE SCALE GENOMIC DNA]</scope>
    <source>
        <strain evidence="2">GR20</strain>
    </source>
</reference>
<gene>
    <name evidence="1" type="ORF">A4D02_27965</name>
</gene>
<sequence>MVSAMNETYKQFQKVNSLIGEFLMRSVLENCHIKRFLFTLYIAILSLNTVLAQTCPPPVTSTITSYSNTYYPRQQ</sequence>
<keyword evidence="2" id="KW-1185">Reference proteome</keyword>
<name>A0ABX3P0F5_9BACT</name>
<protein>
    <submittedName>
        <fullName evidence="1">Uncharacterized protein</fullName>
    </submittedName>
</protein>
<organism evidence="1 2">
    <name type="scientific">Niastella koreensis</name>
    <dbReference type="NCBI Taxonomy" id="354356"/>
    <lineage>
        <taxon>Bacteria</taxon>
        <taxon>Pseudomonadati</taxon>
        <taxon>Bacteroidota</taxon>
        <taxon>Chitinophagia</taxon>
        <taxon>Chitinophagales</taxon>
        <taxon>Chitinophagaceae</taxon>
        <taxon>Niastella</taxon>
    </lineage>
</organism>